<sequence>MLRIGQPKSALNKKQQEFNTLIDTIEKTEATIADLHRAFSHLLQRADQELKPLTAEYQTHRVEVVRIMESAYKSDLLRKAYLTKLAYLISENSLDLIRQGVEELIPVFDQYNDISYEALLKQPLESNEETAEEIQEDLPQNSKTAFQDPSNFYEWDEEEQLRWKTEKRRMQAEEQKEAARQILDRHKTSRAVRSIYLDLVKAYHPDLERDENEKLKKTALIQEITAAYQKNNLLELLKMQIVTDHSAEVTLENLTKNELTYYNKALKQQLEYLDNEKVLIQNQLAGLCHIPPQHIQSFNIADIQFNSIVNQAKSEIKNIKHIITVWKDITRLKAYLKTYQIPEN</sequence>
<protein>
    <recommendedName>
        <fullName evidence="3">Molecular chaperone DnaJ</fullName>
    </recommendedName>
</protein>
<reference evidence="1" key="1">
    <citation type="submission" date="2021-04" db="EMBL/GenBank/DDBJ databases">
        <authorList>
            <person name="Rodrigo-Torres L."/>
            <person name="Arahal R. D."/>
            <person name="Lucena T."/>
        </authorList>
    </citation>
    <scope>NUCLEOTIDE SEQUENCE</scope>
    <source>
        <strain evidence="1">CECT 9275</strain>
    </source>
</reference>
<evidence type="ECO:0008006" key="3">
    <source>
        <dbReference type="Google" id="ProtNLM"/>
    </source>
</evidence>
<dbReference type="SUPFAM" id="SSF46565">
    <property type="entry name" value="Chaperone J-domain"/>
    <property type="match status" value="1"/>
</dbReference>
<comment type="caution">
    <text evidence="1">The sequence shown here is derived from an EMBL/GenBank/DDBJ whole genome shotgun (WGS) entry which is preliminary data.</text>
</comment>
<dbReference type="InterPro" id="IPR036869">
    <property type="entry name" value="J_dom_sf"/>
</dbReference>
<accession>A0A916J9P5</accession>
<dbReference type="Proteomes" id="UP000680038">
    <property type="component" value="Unassembled WGS sequence"/>
</dbReference>
<evidence type="ECO:0000313" key="1">
    <source>
        <dbReference type="EMBL" id="CAG4993142.1"/>
    </source>
</evidence>
<keyword evidence="2" id="KW-1185">Reference proteome</keyword>
<gene>
    <name evidence="1" type="ORF">DYBT9275_01111</name>
</gene>
<evidence type="ECO:0000313" key="2">
    <source>
        <dbReference type="Proteomes" id="UP000680038"/>
    </source>
</evidence>
<dbReference type="EMBL" id="CAJRAF010000001">
    <property type="protein sequence ID" value="CAG4993142.1"/>
    <property type="molecule type" value="Genomic_DNA"/>
</dbReference>
<organism evidence="1 2">
    <name type="scientific">Dyadobacter helix</name>
    <dbReference type="NCBI Taxonomy" id="2822344"/>
    <lineage>
        <taxon>Bacteria</taxon>
        <taxon>Pseudomonadati</taxon>
        <taxon>Bacteroidota</taxon>
        <taxon>Cytophagia</taxon>
        <taxon>Cytophagales</taxon>
        <taxon>Spirosomataceae</taxon>
        <taxon>Dyadobacter</taxon>
    </lineage>
</organism>
<proteinExistence type="predicted"/>
<dbReference type="AlphaFoldDB" id="A0A916J9P5"/>
<name>A0A916J9P5_9BACT</name>